<dbReference type="RefSeq" id="WP_106933752.1">
    <property type="nucleotide sequence ID" value="NZ_PYFT01000002.1"/>
</dbReference>
<feature type="compositionally biased region" description="Low complexity" evidence="1">
    <location>
        <begin position="35"/>
        <end position="48"/>
    </location>
</feature>
<sequence length="143" mass="16064">MSKDLLNKIRNRIDNPEGTETGQAAGKPEEDIPAKPDNAPQAAPAKKNAAPDKEVNVKPKAISGKDGFDKIRNTLKAEKENFIFNRRLVYIDDNIGEALDLLRKEAKINSNVLASYLLKQFLLENKDLIKALREKKKGNMFFD</sequence>
<evidence type="ECO:0000313" key="3">
    <source>
        <dbReference type="Proteomes" id="UP000240357"/>
    </source>
</evidence>
<dbReference type="Proteomes" id="UP000240357">
    <property type="component" value="Unassembled WGS sequence"/>
</dbReference>
<proteinExistence type="predicted"/>
<gene>
    <name evidence="2" type="ORF">AHMF7605_28905</name>
</gene>
<dbReference type="OrthoDB" id="853939at2"/>
<protein>
    <submittedName>
        <fullName evidence="2">Uncharacterized protein</fullName>
    </submittedName>
</protein>
<name>A0A2T2Y8S8_9BACT</name>
<keyword evidence="3" id="KW-1185">Reference proteome</keyword>
<accession>A0A2T2Y8S8</accession>
<organism evidence="2 3">
    <name type="scientific">Adhaeribacter arboris</name>
    <dbReference type="NCBI Taxonomy" id="2072846"/>
    <lineage>
        <taxon>Bacteria</taxon>
        <taxon>Pseudomonadati</taxon>
        <taxon>Bacteroidota</taxon>
        <taxon>Cytophagia</taxon>
        <taxon>Cytophagales</taxon>
        <taxon>Hymenobacteraceae</taxon>
        <taxon>Adhaeribacter</taxon>
    </lineage>
</organism>
<feature type="compositionally biased region" description="Basic and acidic residues" evidence="1">
    <location>
        <begin position="1"/>
        <end position="15"/>
    </location>
</feature>
<reference evidence="2 3" key="1">
    <citation type="submission" date="2018-03" db="EMBL/GenBank/DDBJ databases">
        <title>Adhaeribacter sp. HMF7605 Genome sequencing and assembly.</title>
        <authorList>
            <person name="Kang H."/>
            <person name="Kang J."/>
            <person name="Cha I."/>
            <person name="Kim H."/>
            <person name="Joh K."/>
        </authorList>
    </citation>
    <scope>NUCLEOTIDE SEQUENCE [LARGE SCALE GENOMIC DNA]</scope>
    <source>
        <strain evidence="2 3">HMF7605</strain>
    </source>
</reference>
<evidence type="ECO:0000256" key="1">
    <source>
        <dbReference type="SAM" id="MobiDB-lite"/>
    </source>
</evidence>
<feature type="region of interest" description="Disordered" evidence="1">
    <location>
        <begin position="1"/>
        <end position="60"/>
    </location>
</feature>
<comment type="caution">
    <text evidence="2">The sequence shown here is derived from an EMBL/GenBank/DDBJ whole genome shotgun (WGS) entry which is preliminary data.</text>
</comment>
<evidence type="ECO:0000313" key="2">
    <source>
        <dbReference type="EMBL" id="PSR51931.1"/>
    </source>
</evidence>
<dbReference type="EMBL" id="PYFT01000002">
    <property type="protein sequence ID" value="PSR51931.1"/>
    <property type="molecule type" value="Genomic_DNA"/>
</dbReference>
<dbReference type="AlphaFoldDB" id="A0A2T2Y8S8"/>